<keyword evidence="1" id="KW-0472">Membrane</keyword>
<dbReference type="RefSeq" id="XP_049129417.1">
    <property type="nucleotide sequence ID" value="XM_049273460.1"/>
</dbReference>
<reference evidence="2 3" key="1">
    <citation type="submission" date="2022-03" db="EMBL/GenBank/DDBJ databases">
        <title>Genome data of Colletotrichum spp.</title>
        <authorList>
            <person name="Utami Y.D."/>
            <person name="Hiruma K."/>
        </authorList>
    </citation>
    <scope>NUCLEOTIDE SEQUENCE [LARGE SCALE GENOMIC DNA]</scope>
    <source>
        <strain evidence="2 3">MAFF 239500</strain>
    </source>
</reference>
<evidence type="ECO:0000256" key="1">
    <source>
        <dbReference type="SAM" id="Phobius"/>
    </source>
</evidence>
<evidence type="ECO:0000313" key="3">
    <source>
        <dbReference type="Proteomes" id="UP001055115"/>
    </source>
</evidence>
<name>A0AA37LLU5_9PEZI</name>
<protein>
    <submittedName>
        <fullName evidence="2">Uncharacterized protein</fullName>
    </submittedName>
</protein>
<keyword evidence="3" id="KW-1185">Reference proteome</keyword>
<dbReference type="GeneID" id="73328050"/>
<sequence length="84" mass="8852">MLATFEDGAEVAGVAGFAMTAGTVAEIAISILGTDAMDRIEMREVANVSETGIAERERVIGDAHDRQGEDVHHLRGISATETPL</sequence>
<evidence type="ECO:0000313" key="2">
    <source>
        <dbReference type="EMBL" id="GKT47067.1"/>
    </source>
</evidence>
<feature type="transmembrane region" description="Helical" evidence="1">
    <location>
        <begin position="12"/>
        <end position="33"/>
    </location>
</feature>
<gene>
    <name evidence="2" type="ORF">ColSpa_07248</name>
</gene>
<keyword evidence="1" id="KW-0812">Transmembrane</keyword>
<dbReference type="AlphaFoldDB" id="A0AA37LLU5"/>
<dbReference type="Proteomes" id="UP001055115">
    <property type="component" value="Unassembled WGS sequence"/>
</dbReference>
<accession>A0AA37LLU5</accession>
<organism evidence="2 3">
    <name type="scientific">Colletotrichum spaethianum</name>
    <dbReference type="NCBI Taxonomy" id="700344"/>
    <lineage>
        <taxon>Eukaryota</taxon>
        <taxon>Fungi</taxon>
        <taxon>Dikarya</taxon>
        <taxon>Ascomycota</taxon>
        <taxon>Pezizomycotina</taxon>
        <taxon>Sordariomycetes</taxon>
        <taxon>Hypocreomycetidae</taxon>
        <taxon>Glomerellales</taxon>
        <taxon>Glomerellaceae</taxon>
        <taxon>Colletotrichum</taxon>
        <taxon>Colletotrichum spaethianum species complex</taxon>
    </lineage>
</organism>
<proteinExistence type="predicted"/>
<dbReference type="EMBL" id="BQXU01000018">
    <property type="protein sequence ID" value="GKT47067.1"/>
    <property type="molecule type" value="Genomic_DNA"/>
</dbReference>
<keyword evidence="1" id="KW-1133">Transmembrane helix</keyword>
<comment type="caution">
    <text evidence="2">The sequence shown here is derived from an EMBL/GenBank/DDBJ whole genome shotgun (WGS) entry which is preliminary data.</text>
</comment>